<feature type="region of interest" description="Disordered" evidence="1">
    <location>
        <begin position="605"/>
        <end position="687"/>
    </location>
</feature>
<proteinExistence type="predicted"/>
<feature type="region of interest" description="Disordered" evidence="1">
    <location>
        <begin position="1"/>
        <end position="36"/>
    </location>
</feature>
<accession>A0AAJ0G3U9</accession>
<feature type="compositionally biased region" description="Polar residues" evidence="1">
    <location>
        <begin position="438"/>
        <end position="452"/>
    </location>
</feature>
<name>A0AAJ0G3U9_9HYPO</name>
<feature type="compositionally biased region" description="Low complexity" evidence="1">
    <location>
        <begin position="505"/>
        <end position="515"/>
    </location>
</feature>
<dbReference type="AlphaFoldDB" id="A0AAJ0G3U9"/>
<keyword evidence="4" id="KW-1185">Reference proteome</keyword>
<dbReference type="Pfam" id="PF14661">
    <property type="entry name" value="HAUS6_N"/>
    <property type="match status" value="1"/>
</dbReference>
<evidence type="ECO:0000313" key="4">
    <source>
        <dbReference type="Proteomes" id="UP001251528"/>
    </source>
</evidence>
<dbReference type="EMBL" id="JASWJB010000007">
    <property type="protein sequence ID" value="KAK2616328.1"/>
    <property type="molecule type" value="Genomic_DNA"/>
</dbReference>
<gene>
    <name evidence="3" type="ORF">QQS21_000762</name>
</gene>
<dbReference type="Proteomes" id="UP001251528">
    <property type="component" value="Unassembled WGS sequence"/>
</dbReference>
<feature type="compositionally biased region" description="Basic and acidic residues" evidence="1">
    <location>
        <begin position="650"/>
        <end position="659"/>
    </location>
</feature>
<comment type="caution">
    <text evidence="3">The sequence shown here is derived from an EMBL/GenBank/DDBJ whole genome shotgun (WGS) entry which is preliminary data.</text>
</comment>
<reference evidence="3" key="1">
    <citation type="submission" date="2023-06" db="EMBL/GenBank/DDBJ databases">
        <title>Conoideocrella luteorostrata (Hypocreales: Clavicipitaceae), a potential biocontrol fungus for elongate hemlock scale in United States Christmas tree production areas.</title>
        <authorList>
            <person name="Barrett H."/>
            <person name="Lovett B."/>
            <person name="Macias A.M."/>
            <person name="Stajich J.E."/>
            <person name="Kasson M.T."/>
        </authorList>
    </citation>
    <scope>NUCLEOTIDE SEQUENCE</scope>
    <source>
        <strain evidence="3">ARSEF 14590</strain>
    </source>
</reference>
<evidence type="ECO:0000313" key="3">
    <source>
        <dbReference type="EMBL" id="KAK2616328.1"/>
    </source>
</evidence>
<organism evidence="3 4">
    <name type="scientific">Conoideocrella luteorostrata</name>
    <dbReference type="NCBI Taxonomy" id="1105319"/>
    <lineage>
        <taxon>Eukaryota</taxon>
        <taxon>Fungi</taxon>
        <taxon>Dikarya</taxon>
        <taxon>Ascomycota</taxon>
        <taxon>Pezizomycotina</taxon>
        <taxon>Sordariomycetes</taxon>
        <taxon>Hypocreomycetidae</taxon>
        <taxon>Hypocreales</taxon>
        <taxon>Clavicipitaceae</taxon>
        <taxon>Conoideocrella</taxon>
    </lineage>
</organism>
<feature type="region of interest" description="Disordered" evidence="1">
    <location>
        <begin position="438"/>
        <end position="462"/>
    </location>
</feature>
<feature type="region of interest" description="Disordered" evidence="1">
    <location>
        <begin position="491"/>
        <end position="526"/>
    </location>
</feature>
<feature type="compositionally biased region" description="Polar residues" evidence="1">
    <location>
        <begin position="11"/>
        <end position="36"/>
    </location>
</feature>
<feature type="compositionally biased region" description="Basic and acidic residues" evidence="1">
    <location>
        <begin position="516"/>
        <end position="526"/>
    </location>
</feature>
<feature type="compositionally biased region" description="Basic and acidic residues" evidence="1">
    <location>
        <begin position="669"/>
        <end position="687"/>
    </location>
</feature>
<evidence type="ECO:0000259" key="2">
    <source>
        <dbReference type="Pfam" id="PF14661"/>
    </source>
</evidence>
<protein>
    <recommendedName>
        <fullName evidence="2">HAUS augmin-like complex subunit 6 N-terminal domain-containing protein</fullName>
    </recommendedName>
</protein>
<sequence>MAAVQPRTRLRVNTTSSTSRSKPAAATSTNQGDVGASNAGTSPLSIFLTNLRLLDLDLLPDWPDVTTKTFAATGVQGQKRRIQCVEWVLVKLFGIWDPEETASKLNPFFPPLDQMQSINLRAALLRALETAKKNGVLSRDLMIRKTMLDDCKGERLEEILAYFSTAVLKKILEGDVNVTGVHPAIAVNLSFENRGYDSDNTELHVLGLAYKASLRRTIEQRENTRARFHDFKDLLSVKGRGVTRRMETVRAKEADSNRDTLSNNAREEMRRLVRNDWAGNESWMETLIKGDVHAQGTSLLAMPFDRVWRRVEQDRLAEIEEDSGGLLDQLEHRVRIQKERVARWDMFRKDAFGQLAQGSASPLKKRTTKMESNKGIDFRFSAHHDLQVEKMSRPLPTGLGKTPKFTQEYDDLVTGLKHELGHIKGSGSGILDFVRKTGSAQRRSDNSISQLTDGGEATSDISELEDEPYEAATAFVPVRTNRAKLDSLRRQAMKPQMTQSEVFNQSTSTQSSVSPPHRDGESSSLWRRDLHLPPIDDFEEIEPPPSPTQDMADDILDAMDQASPSPLKRPKQRPTLSLAQRTRLSMAGNHSPFLDEDELELPLRPAASHGKHGPTPPSEPESSSKPRGEDSEAMDLVSRTRQSMAGFEQAQKKAQLERRKSLRRSKVLPRKEGSYFPKVDEEGATDHRVLTEEIIGEEDMEAVFKSRPKMRNSPVGSPIKEW</sequence>
<feature type="domain" description="HAUS augmin-like complex subunit 6 N-terminal" evidence="2">
    <location>
        <begin position="47"/>
        <end position="278"/>
    </location>
</feature>
<dbReference type="InterPro" id="IPR028163">
    <property type="entry name" value="HAUS_6_N"/>
</dbReference>
<evidence type="ECO:0000256" key="1">
    <source>
        <dbReference type="SAM" id="MobiDB-lite"/>
    </source>
</evidence>